<dbReference type="SUPFAM" id="SSF55729">
    <property type="entry name" value="Acyl-CoA N-acyltransferases (Nat)"/>
    <property type="match status" value="1"/>
</dbReference>
<organism evidence="2 3">
    <name type="scientific">Bacillus salipaludis</name>
    <dbReference type="NCBI Taxonomy" id="2547811"/>
    <lineage>
        <taxon>Bacteria</taxon>
        <taxon>Bacillati</taxon>
        <taxon>Bacillota</taxon>
        <taxon>Bacilli</taxon>
        <taxon>Bacillales</taxon>
        <taxon>Bacillaceae</taxon>
        <taxon>Bacillus</taxon>
    </lineage>
</organism>
<accession>A0A4R5VT41</accession>
<name>A0A4R5VT41_9BACI</name>
<evidence type="ECO:0000259" key="1">
    <source>
        <dbReference type="PROSITE" id="PS51186"/>
    </source>
</evidence>
<keyword evidence="2" id="KW-0808">Transferase</keyword>
<proteinExistence type="predicted"/>
<dbReference type="InterPro" id="IPR016181">
    <property type="entry name" value="Acyl_CoA_acyltransferase"/>
</dbReference>
<dbReference type="Gene3D" id="3.40.630.30">
    <property type="match status" value="1"/>
</dbReference>
<evidence type="ECO:0000313" key="3">
    <source>
        <dbReference type="Proteomes" id="UP000295132"/>
    </source>
</evidence>
<dbReference type="EMBL" id="SMYO01000006">
    <property type="protein sequence ID" value="TDK61081.1"/>
    <property type="molecule type" value="Genomic_DNA"/>
</dbReference>
<feature type="domain" description="N-acetyltransferase" evidence="1">
    <location>
        <begin position="14"/>
        <end position="164"/>
    </location>
</feature>
<dbReference type="AlphaFoldDB" id="A0A4R5VT41"/>
<evidence type="ECO:0000313" key="2">
    <source>
        <dbReference type="EMBL" id="TDK61081.1"/>
    </source>
</evidence>
<reference evidence="2 3" key="1">
    <citation type="submission" date="2019-03" db="EMBL/GenBank/DDBJ databases">
        <title>Bacillus niacini sp. nov. a Nicotinate-Metabolizing Mesophile Isolated from Soil.</title>
        <authorList>
            <person name="Zhang G."/>
        </authorList>
    </citation>
    <scope>NUCLEOTIDE SEQUENCE [LARGE SCALE GENOMIC DNA]</scope>
    <source>
        <strain evidence="2 3">WN066</strain>
    </source>
</reference>
<protein>
    <submittedName>
        <fullName evidence="2">GNAT family N-acetyltransferase</fullName>
    </submittedName>
</protein>
<dbReference type="GO" id="GO:0016747">
    <property type="term" value="F:acyltransferase activity, transferring groups other than amino-acyl groups"/>
    <property type="evidence" value="ECO:0007669"/>
    <property type="project" value="InterPro"/>
</dbReference>
<dbReference type="Proteomes" id="UP000295132">
    <property type="component" value="Unassembled WGS sequence"/>
</dbReference>
<dbReference type="Pfam" id="PF13508">
    <property type="entry name" value="Acetyltransf_7"/>
    <property type="match status" value="1"/>
</dbReference>
<dbReference type="CDD" id="cd04301">
    <property type="entry name" value="NAT_SF"/>
    <property type="match status" value="1"/>
</dbReference>
<gene>
    <name evidence="2" type="ORF">E2K98_15365</name>
</gene>
<comment type="caution">
    <text evidence="2">The sequence shown here is derived from an EMBL/GenBank/DDBJ whole genome shotgun (WGS) entry which is preliminary data.</text>
</comment>
<dbReference type="PROSITE" id="PS51186">
    <property type="entry name" value="GNAT"/>
    <property type="match status" value="1"/>
</dbReference>
<sequence length="193" mass="22148">MNIILTEETSVDFKTFDRWDEGIWNKVSPIYQGAFGDKGAKPEKVIRNMFRKQICFLHVAFQQDLPVGLALTGKLKGINALLIDYIAVDHDKQGHGIGSKILQFIKDWSTSEEGIDSIVIEVESEMSAENQERIHFWKKNGFTLTDYIHRYIWVPETYQAMYLQLSSHGVVPEGGEELFKFIGNFHKESFQGT</sequence>
<dbReference type="InterPro" id="IPR000182">
    <property type="entry name" value="GNAT_dom"/>
</dbReference>